<dbReference type="EMBL" id="CAUYUJ010018160">
    <property type="protein sequence ID" value="CAK0881159.1"/>
    <property type="molecule type" value="Genomic_DNA"/>
</dbReference>
<evidence type="ECO:0000313" key="2">
    <source>
        <dbReference type="Proteomes" id="UP001189429"/>
    </source>
</evidence>
<keyword evidence="2" id="KW-1185">Reference proteome</keyword>
<proteinExistence type="predicted"/>
<dbReference type="Proteomes" id="UP001189429">
    <property type="component" value="Unassembled WGS sequence"/>
</dbReference>
<accession>A0ABN9W4X4</accession>
<organism evidence="1 2">
    <name type="scientific">Prorocentrum cordatum</name>
    <dbReference type="NCBI Taxonomy" id="2364126"/>
    <lineage>
        <taxon>Eukaryota</taxon>
        <taxon>Sar</taxon>
        <taxon>Alveolata</taxon>
        <taxon>Dinophyceae</taxon>
        <taxon>Prorocentrales</taxon>
        <taxon>Prorocentraceae</taxon>
        <taxon>Prorocentrum</taxon>
    </lineage>
</organism>
<name>A0ABN9W4X4_9DINO</name>
<reference evidence="1" key="1">
    <citation type="submission" date="2023-10" db="EMBL/GenBank/DDBJ databases">
        <authorList>
            <person name="Chen Y."/>
            <person name="Shah S."/>
            <person name="Dougan E. K."/>
            <person name="Thang M."/>
            <person name="Chan C."/>
        </authorList>
    </citation>
    <scope>NUCLEOTIDE SEQUENCE [LARGE SCALE GENOMIC DNA]</scope>
</reference>
<gene>
    <name evidence="1" type="ORF">PCOR1329_LOCUS64091</name>
</gene>
<comment type="caution">
    <text evidence="1">The sequence shown here is derived from an EMBL/GenBank/DDBJ whole genome shotgun (WGS) entry which is preliminary data.</text>
</comment>
<sequence length="418" mass="44094">MGDSRPIAPGRVILVWYGGGEAYWHERLLFCQVQGTIWVIATPSDDIYPENIRALGGRPCVRESVPPAIPAHALLHRFPLFGRLHTNDEWRYIFGDGIATAPTRRVAMGIDGPAADAEAAAVRDSVADHGWGAGIGLPGGQAAAVTPAVGELVVPAGAGPPPAAAGPQDWSVDASAIIQWESALVKLGSATIIPECIAVGSKANLLEARKGELEMAVAAAPPPGGLAAAMAVPPAIAPAASAGSEVLAQDARMGQRFRPYGDGVGLLEESTWADFPIQGSSTTLWLCELIRDQGCVPRTSTEKGMRDARVPGNGRVKYEHGSPVEILEWAITYDKLGVSALASFELLARRIVLLNEAYTANPKSPRFKGSEHFQGLGKKAAAVAPQLTSHVALQLQGEAQIQKERLMAREEATLARKG</sequence>
<protein>
    <submittedName>
        <fullName evidence="1">Uncharacterized protein</fullName>
    </submittedName>
</protein>
<evidence type="ECO:0000313" key="1">
    <source>
        <dbReference type="EMBL" id="CAK0881159.1"/>
    </source>
</evidence>